<dbReference type="Proteomes" id="UP001377567">
    <property type="component" value="Unassembled WGS sequence"/>
</dbReference>
<dbReference type="InterPro" id="IPR018327">
    <property type="entry name" value="BHD_2"/>
</dbReference>
<dbReference type="InterPro" id="IPR018328">
    <property type="entry name" value="Rad4_beta-hairpin_dom3"/>
</dbReference>
<feature type="compositionally biased region" description="Acidic residues" evidence="1">
    <location>
        <begin position="35"/>
        <end position="44"/>
    </location>
</feature>
<dbReference type="SMART" id="SM01031">
    <property type="entry name" value="BHD_2"/>
    <property type="match status" value="1"/>
</dbReference>
<evidence type="ECO:0000313" key="4">
    <source>
        <dbReference type="EMBL" id="GMM55494.1"/>
    </source>
</evidence>
<dbReference type="PANTHER" id="PTHR12135">
    <property type="entry name" value="DNA REPAIR PROTEIN XP-C / RAD4"/>
    <property type="match status" value="1"/>
</dbReference>
<sequence>MQDCSRKRSLSIADQSDGDANRTKKQQTTSKSLFLDEESEDDEITTFLNSLAPSDVEDTDNDESSISEEEDLSADEWEDVDLNDNIVVRTTIDRDSLMSKEEQRKESAKKKANQKRRLANYLKTLKFKIHIAMMPILISTLKTRMEWCTDKRLNKRLKRSVPKPIAKKFKKWDVSSEDEKEKSTRTLLLGLVHWFRNNYKINSNGFRQNSSRLDLLSSAFASSFESIPDNTRHIYEQTKEFYGDRPLLSKETYEGTDEYEGIISNVRQMARKMKANRDILALFFFIILKNILPGDYKLSLCFSLPLMDYDSANTAFGSNIDITDPDNNVETVPNRFDTDLLHPYFWIELSFNDQEIYVIDPVVHTEPADMVAKYSINDPVPGFEPRVQFRIKPKQHFHYVIRMDYGSNYLTDVSPRYISNLYYRYFDLPFDSSIKKSRQYISNKHLTRWIDAFNRSTTPSNNTSDTKENFSTIAQNHVCLPQTLQELKRSNNFIAKDLLRKSQILKLDERCRTMKTTLNHKISDEIDLYWKNQVINLKSRQHWLILGRTVRQGESALKLKKEKIRSLHHVRNNSIEIRELFSWDQTIPTVKLPNSYVDENNIRHKITDVRHYKNKYGNVEIYLERNIPNGFHFVSLRDGVDVKALIKKYNKSVTNHRAVDSRVRYIGVVSGFDFTQKHGYAVPVIDKIMVNDRDYLIVDRLVKEHKEVEALGNWHHFLTRVKIKNQIDREYGHME</sequence>
<dbReference type="GO" id="GO:0003697">
    <property type="term" value="F:single-stranded DNA binding"/>
    <property type="evidence" value="ECO:0007669"/>
    <property type="project" value="TreeGrafter"/>
</dbReference>
<name>A0AAV5RVA4_MAUHU</name>
<dbReference type="AlphaFoldDB" id="A0AAV5RVA4"/>
<evidence type="ECO:0000259" key="2">
    <source>
        <dbReference type="SMART" id="SM01031"/>
    </source>
</evidence>
<dbReference type="EMBL" id="BTGD01000005">
    <property type="protein sequence ID" value="GMM55494.1"/>
    <property type="molecule type" value="Genomic_DNA"/>
</dbReference>
<dbReference type="InterPro" id="IPR004583">
    <property type="entry name" value="DNA_repair_Rad4"/>
</dbReference>
<dbReference type="Pfam" id="PF10405">
    <property type="entry name" value="BHD_3"/>
    <property type="match status" value="1"/>
</dbReference>
<feature type="compositionally biased region" description="Acidic residues" evidence="1">
    <location>
        <begin position="55"/>
        <end position="74"/>
    </location>
</feature>
<keyword evidence="5" id="KW-1185">Reference proteome</keyword>
<feature type="domain" description="Rad4 beta-hairpin" evidence="3">
    <location>
        <begin position="613"/>
        <end position="702"/>
    </location>
</feature>
<dbReference type="PANTHER" id="PTHR12135:SF2">
    <property type="entry name" value="DNA REPAIR PROTEIN RAD34"/>
    <property type="match status" value="1"/>
</dbReference>
<dbReference type="GO" id="GO:0071942">
    <property type="term" value="C:XPC complex"/>
    <property type="evidence" value="ECO:0007669"/>
    <property type="project" value="TreeGrafter"/>
</dbReference>
<dbReference type="GO" id="GO:0000111">
    <property type="term" value="C:nucleotide-excision repair factor 2 complex"/>
    <property type="evidence" value="ECO:0007669"/>
    <property type="project" value="TreeGrafter"/>
</dbReference>
<dbReference type="GO" id="GO:0006298">
    <property type="term" value="P:mismatch repair"/>
    <property type="evidence" value="ECO:0007669"/>
    <property type="project" value="TreeGrafter"/>
</dbReference>
<organism evidence="4 5">
    <name type="scientific">Maudiozyma humilis</name>
    <name type="common">Sour dough yeast</name>
    <name type="synonym">Kazachstania humilis</name>
    <dbReference type="NCBI Taxonomy" id="51915"/>
    <lineage>
        <taxon>Eukaryota</taxon>
        <taxon>Fungi</taxon>
        <taxon>Dikarya</taxon>
        <taxon>Ascomycota</taxon>
        <taxon>Saccharomycotina</taxon>
        <taxon>Saccharomycetes</taxon>
        <taxon>Saccharomycetales</taxon>
        <taxon>Saccharomycetaceae</taxon>
        <taxon>Maudiozyma</taxon>
    </lineage>
</organism>
<comment type="caution">
    <text evidence="4">The sequence shown here is derived from an EMBL/GenBank/DDBJ whole genome shotgun (WGS) entry which is preliminary data.</text>
</comment>
<evidence type="ECO:0000259" key="3">
    <source>
        <dbReference type="SMART" id="SM01032"/>
    </source>
</evidence>
<reference evidence="4 5" key="1">
    <citation type="journal article" date="2023" name="Elife">
        <title>Identification of key yeast species and microbe-microbe interactions impacting larval growth of Drosophila in the wild.</title>
        <authorList>
            <person name="Mure A."/>
            <person name="Sugiura Y."/>
            <person name="Maeda R."/>
            <person name="Honda K."/>
            <person name="Sakurai N."/>
            <person name="Takahashi Y."/>
            <person name="Watada M."/>
            <person name="Katoh T."/>
            <person name="Gotoh A."/>
            <person name="Gotoh Y."/>
            <person name="Taniguchi I."/>
            <person name="Nakamura K."/>
            <person name="Hayashi T."/>
            <person name="Katayama T."/>
            <person name="Uemura T."/>
            <person name="Hattori Y."/>
        </authorList>
    </citation>
    <scope>NUCLEOTIDE SEQUENCE [LARGE SCALE GENOMIC DNA]</scope>
    <source>
        <strain evidence="4 5">KH-74</strain>
    </source>
</reference>
<dbReference type="GO" id="GO:0006289">
    <property type="term" value="P:nucleotide-excision repair"/>
    <property type="evidence" value="ECO:0007669"/>
    <property type="project" value="InterPro"/>
</dbReference>
<dbReference type="GO" id="GO:0003684">
    <property type="term" value="F:damaged DNA binding"/>
    <property type="evidence" value="ECO:0007669"/>
    <property type="project" value="InterPro"/>
</dbReference>
<gene>
    <name evidence="4" type="ORF">DAKH74_021100</name>
</gene>
<feature type="domain" description="Rad4 beta-hairpin" evidence="2">
    <location>
        <begin position="537"/>
        <end position="592"/>
    </location>
</feature>
<protein>
    <submittedName>
        <fullName evidence="4">Rad34 protein</fullName>
    </submittedName>
</protein>
<evidence type="ECO:0000313" key="5">
    <source>
        <dbReference type="Proteomes" id="UP001377567"/>
    </source>
</evidence>
<evidence type="ECO:0000256" key="1">
    <source>
        <dbReference type="SAM" id="MobiDB-lite"/>
    </source>
</evidence>
<dbReference type="InterPro" id="IPR036985">
    <property type="entry name" value="Transglutaminase-like_sf"/>
</dbReference>
<accession>A0AAV5RVA4</accession>
<dbReference type="GO" id="GO:0005737">
    <property type="term" value="C:cytoplasm"/>
    <property type="evidence" value="ECO:0007669"/>
    <property type="project" value="TreeGrafter"/>
</dbReference>
<proteinExistence type="predicted"/>
<dbReference type="SMART" id="SM01032">
    <property type="entry name" value="BHD_3"/>
    <property type="match status" value="1"/>
</dbReference>
<dbReference type="Gene3D" id="3.90.260.10">
    <property type="entry name" value="Transglutaminase-like"/>
    <property type="match status" value="1"/>
</dbReference>
<feature type="region of interest" description="Disordered" evidence="1">
    <location>
        <begin position="1"/>
        <end position="74"/>
    </location>
</feature>